<dbReference type="InterPro" id="IPR020846">
    <property type="entry name" value="MFS_dom"/>
</dbReference>
<evidence type="ECO:0000256" key="3">
    <source>
        <dbReference type="ARBA" id="ARBA00022475"/>
    </source>
</evidence>
<organism evidence="11 12">
    <name type="scientific">Seminavis robusta</name>
    <dbReference type="NCBI Taxonomy" id="568900"/>
    <lineage>
        <taxon>Eukaryota</taxon>
        <taxon>Sar</taxon>
        <taxon>Stramenopiles</taxon>
        <taxon>Ochrophyta</taxon>
        <taxon>Bacillariophyta</taxon>
        <taxon>Bacillariophyceae</taxon>
        <taxon>Bacillariophycidae</taxon>
        <taxon>Naviculales</taxon>
        <taxon>Naviculaceae</taxon>
        <taxon>Seminavis</taxon>
    </lineage>
</organism>
<dbReference type="InterPro" id="IPR036259">
    <property type="entry name" value="MFS_trans_sf"/>
</dbReference>
<dbReference type="InterPro" id="IPR001958">
    <property type="entry name" value="Tet-R_TetA/multi-R_MdtG-like"/>
</dbReference>
<dbReference type="SUPFAM" id="SSF103473">
    <property type="entry name" value="MFS general substrate transporter"/>
    <property type="match status" value="1"/>
</dbReference>
<keyword evidence="12" id="KW-1185">Reference proteome</keyword>
<accession>A0A9N8EXY0</accession>
<evidence type="ECO:0000256" key="1">
    <source>
        <dbReference type="ARBA" id="ARBA00004651"/>
    </source>
</evidence>
<comment type="caution">
    <text evidence="11">The sequence shown here is derived from an EMBL/GenBank/DDBJ whole genome shotgun (WGS) entry which is preliminary data.</text>
</comment>
<dbReference type="GO" id="GO:0022857">
    <property type="term" value="F:transmembrane transporter activity"/>
    <property type="evidence" value="ECO:0007669"/>
    <property type="project" value="InterPro"/>
</dbReference>
<feature type="domain" description="Major facilitator superfamily (MFS) profile" evidence="10">
    <location>
        <begin position="95"/>
        <end position="517"/>
    </location>
</feature>
<feature type="transmembrane region" description="Helical" evidence="8">
    <location>
        <begin position="367"/>
        <end position="385"/>
    </location>
</feature>
<feature type="transmembrane region" description="Helical" evidence="8">
    <location>
        <begin position="492"/>
        <end position="512"/>
    </location>
</feature>
<feature type="transmembrane region" description="Helical" evidence="8">
    <location>
        <begin position="334"/>
        <end position="355"/>
    </location>
</feature>
<feature type="transmembrane region" description="Helical" evidence="8">
    <location>
        <begin position="190"/>
        <end position="210"/>
    </location>
</feature>
<keyword evidence="4 8" id="KW-0812">Transmembrane</keyword>
<evidence type="ECO:0000256" key="8">
    <source>
        <dbReference type="SAM" id="Phobius"/>
    </source>
</evidence>
<dbReference type="PROSITE" id="PS50850">
    <property type="entry name" value="MFS"/>
    <property type="match status" value="1"/>
</dbReference>
<reference evidence="11" key="1">
    <citation type="submission" date="2020-06" db="EMBL/GenBank/DDBJ databases">
        <authorList>
            <consortium name="Plant Systems Biology data submission"/>
        </authorList>
    </citation>
    <scope>NUCLEOTIDE SEQUENCE</scope>
    <source>
        <strain evidence="11">D6</strain>
    </source>
</reference>
<evidence type="ECO:0000256" key="7">
    <source>
        <dbReference type="SAM" id="MobiDB-lite"/>
    </source>
</evidence>
<gene>
    <name evidence="11" type="ORF">SEMRO_2334_G323770.1</name>
</gene>
<name>A0A9N8EXY0_9STRA</name>
<feature type="transmembrane region" description="Helical" evidence="8">
    <location>
        <begin position="99"/>
        <end position="119"/>
    </location>
</feature>
<feature type="compositionally biased region" description="Low complexity" evidence="7">
    <location>
        <begin position="309"/>
        <end position="320"/>
    </location>
</feature>
<evidence type="ECO:0000256" key="5">
    <source>
        <dbReference type="ARBA" id="ARBA00022989"/>
    </source>
</evidence>
<dbReference type="GO" id="GO:0005886">
    <property type="term" value="C:plasma membrane"/>
    <property type="evidence" value="ECO:0007669"/>
    <property type="project" value="UniProtKB-SubCell"/>
</dbReference>
<proteinExistence type="predicted"/>
<feature type="transmembrane region" description="Helical" evidence="8">
    <location>
        <begin position="160"/>
        <end position="184"/>
    </location>
</feature>
<dbReference type="PANTHER" id="PTHR43414">
    <property type="entry name" value="MULTIDRUG RESISTANCE PROTEIN MDTG"/>
    <property type="match status" value="1"/>
</dbReference>
<dbReference type="InterPro" id="IPR011701">
    <property type="entry name" value="MFS"/>
</dbReference>
<feature type="region of interest" description="Disordered" evidence="7">
    <location>
        <begin position="286"/>
        <end position="320"/>
    </location>
</feature>
<evidence type="ECO:0000256" key="2">
    <source>
        <dbReference type="ARBA" id="ARBA00022448"/>
    </source>
</evidence>
<dbReference type="PANTHER" id="PTHR43414:SF6">
    <property type="entry name" value="MULTIDRUG RESISTANCE PROTEIN MDTG"/>
    <property type="match status" value="1"/>
</dbReference>
<dbReference type="Proteomes" id="UP001153069">
    <property type="component" value="Unassembled WGS sequence"/>
</dbReference>
<keyword evidence="2" id="KW-0813">Transport</keyword>
<feature type="chain" id="PRO_5040508230" evidence="9">
    <location>
        <begin position="27"/>
        <end position="531"/>
    </location>
</feature>
<dbReference type="EMBL" id="CAICTM010002332">
    <property type="protein sequence ID" value="CAB9528843.1"/>
    <property type="molecule type" value="Genomic_DNA"/>
</dbReference>
<comment type="subcellular location">
    <subcellularLocation>
        <location evidence="1">Cell membrane</location>
        <topology evidence="1">Multi-pass membrane protein</topology>
    </subcellularLocation>
</comment>
<evidence type="ECO:0000256" key="4">
    <source>
        <dbReference type="ARBA" id="ARBA00022692"/>
    </source>
</evidence>
<evidence type="ECO:0000256" key="9">
    <source>
        <dbReference type="SAM" id="SignalP"/>
    </source>
</evidence>
<dbReference type="AlphaFoldDB" id="A0A9N8EXY0"/>
<dbReference type="OrthoDB" id="205889at2759"/>
<dbReference type="PRINTS" id="PR01035">
    <property type="entry name" value="TCRTETA"/>
</dbReference>
<keyword evidence="9" id="KW-0732">Signal</keyword>
<keyword evidence="3" id="KW-1003">Cell membrane</keyword>
<keyword evidence="5 8" id="KW-1133">Transmembrane helix</keyword>
<feature type="transmembrane region" description="Helical" evidence="8">
    <location>
        <begin position="231"/>
        <end position="249"/>
    </location>
</feature>
<sequence length="531" mass="55781">MVARTSSISSTCWVLVTLAVLGRTAAFGFSSSPVSSAPFCWKSNPKFCSAVSLEKSAPLQHLSRYQQYHPCYSSTCLWSAVASPVTENDDKLPSSVTPILLTVLALIVSEGIALSTLPLHLQSLGASPVQVGMSTSAFSVAQMVCCPLLVRLSSRLGRPLALRLCLIGAAVSSSVIAVSTTIPWLIAARFVAGIFAAAIPVAQAGVVDLVQTPRQQTLALSRVSAASQTGLVIGPIVSAVVQSVLYRWFNITNRYAVVRGVFSCSALFALTVLGISTVATTSTKAVTTNEETTSSAAPATVDGDKDKQSASSSVATTTQTNDDKHTDFYVQPSLRIIALAAGWSLTLSVAIYSLFASRFLQYGQSQLSLTYSAGAATVIATQILLVPPLVLRAGQHLSCTMGLLTLAAGLIGSSLIRTHPFHMAFYLLIRVAQGVTDTSTATLVAAASSTPDERANNLGMIQSTRAGARIVTPLLSGSLFSRSCTWSRGAGALPYLVNAALSLVLSPLPMILKRRQQRTKAIQQQPEGEAA</sequence>
<evidence type="ECO:0000313" key="12">
    <source>
        <dbReference type="Proteomes" id="UP001153069"/>
    </source>
</evidence>
<evidence type="ECO:0000313" key="11">
    <source>
        <dbReference type="EMBL" id="CAB9528843.1"/>
    </source>
</evidence>
<feature type="transmembrane region" description="Helical" evidence="8">
    <location>
        <begin position="255"/>
        <end position="275"/>
    </location>
</feature>
<dbReference type="Pfam" id="PF07690">
    <property type="entry name" value="MFS_1"/>
    <property type="match status" value="1"/>
</dbReference>
<protein>
    <submittedName>
        <fullName evidence="11">Multidrug resistance protein</fullName>
    </submittedName>
</protein>
<keyword evidence="6 8" id="KW-0472">Membrane</keyword>
<evidence type="ECO:0000256" key="6">
    <source>
        <dbReference type="ARBA" id="ARBA00023136"/>
    </source>
</evidence>
<feature type="signal peptide" evidence="9">
    <location>
        <begin position="1"/>
        <end position="26"/>
    </location>
</feature>
<evidence type="ECO:0000259" key="10">
    <source>
        <dbReference type="PROSITE" id="PS50850"/>
    </source>
</evidence>
<dbReference type="Gene3D" id="1.20.1250.20">
    <property type="entry name" value="MFS general substrate transporter like domains"/>
    <property type="match status" value="1"/>
</dbReference>